<protein>
    <submittedName>
        <fullName evidence="2">Uncharacterized protein</fullName>
    </submittedName>
</protein>
<keyword evidence="3" id="KW-1185">Reference proteome</keyword>
<name>A0AAD8DVH1_MYTSE</name>
<dbReference type="Gene3D" id="3.40.630.30">
    <property type="match status" value="1"/>
</dbReference>
<reference evidence="2" key="1">
    <citation type="submission" date="2023-03" db="EMBL/GenBank/DDBJ databases">
        <title>Chromosome-level genomes of two armyworms, Mythimna separata and Mythimna loreyi, provide insights into the biosynthesis and reception of sex pheromones.</title>
        <authorList>
            <person name="Zhao H."/>
        </authorList>
    </citation>
    <scope>NUCLEOTIDE SEQUENCE</scope>
    <source>
        <strain evidence="2">BeijingLab</strain>
        <tissue evidence="2">Pupa</tissue>
    </source>
</reference>
<feature type="compositionally biased region" description="Basic and acidic residues" evidence="1">
    <location>
        <begin position="452"/>
        <end position="472"/>
    </location>
</feature>
<feature type="region of interest" description="Disordered" evidence="1">
    <location>
        <begin position="361"/>
        <end position="390"/>
    </location>
</feature>
<feature type="region of interest" description="Disordered" evidence="1">
    <location>
        <begin position="426"/>
        <end position="502"/>
    </location>
</feature>
<sequence>MSALSSLLKLFTPRQIVRVPQVALSCLGGHPRRSYSDKSDVTSKRIVGSQLQGTDNEERMRVRRARPSDVPRVLRFVREHGRVGWPGLVAPPSASHIVLCDYVARALAQGHSMLAEQQESRRGWTRIRGLALGMAVCPWDAVMLEKWARCIRCTRSRRLMHFTAHCLRAPALHDKYQVHNILQVMLLVPQDLSKSSEIIHLLVKNSIQRGRDAGFSVLRFDVTDNAVGSVLERLHLKKEWQLMYDVLPESMKEKSLKETQDGEEETAVVTPKFIAVYTSVIEKDEPKKSKSLTKTTVLLCNVSDSKMALKFAMIAVGLLQLATALPTDQNKILEDLLMVDDTVSVGSYVREVRAAGPEDWHKTVQNEGDGEIGYSRKKSGGGKKGYQHFDSYHKKAGDNYEFEKQDSYGQEEKGQDGAYSNNYERLAKLEAEPEEEEEEAEERPQKKKQKKQREPEPEHYEEESHSELKAGEDDGNGGVEAYGHDASDYVLPEKYTWGEADE</sequence>
<feature type="compositionally biased region" description="Acidic residues" evidence="1">
    <location>
        <begin position="432"/>
        <end position="441"/>
    </location>
</feature>
<organism evidence="2 3">
    <name type="scientific">Mythimna separata</name>
    <name type="common">Oriental armyworm</name>
    <name type="synonym">Pseudaletia separata</name>
    <dbReference type="NCBI Taxonomy" id="271217"/>
    <lineage>
        <taxon>Eukaryota</taxon>
        <taxon>Metazoa</taxon>
        <taxon>Ecdysozoa</taxon>
        <taxon>Arthropoda</taxon>
        <taxon>Hexapoda</taxon>
        <taxon>Insecta</taxon>
        <taxon>Pterygota</taxon>
        <taxon>Neoptera</taxon>
        <taxon>Endopterygota</taxon>
        <taxon>Lepidoptera</taxon>
        <taxon>Glossata</taxon>
        <taxon>Ditrysia</taxon>
        <taxon>Noctuoidea</taxon>
        <taxon>Noctuidae</taxon>
        <taxon>Noctuinae</taxon>
        <taxon>Hadenini</taxon>
        <taxon>Mythimna</taxon>
    </lineage>
</organism>
<comment type="caution">
    <text evidence="2">The sequence shown here is derived from an EMBL/GenBank/DDBJ whole genome shotgun (WGS) entry which is preliminary data.</text>
</comment>
<proteinExistence type="predicted"/>
<evidence type="ECO:0000256" key="1">
    <source>
        <dbReference type="SAM" id="MobiDB-lite"/>
    </source>
</evidence>
<gene>
    <name evidence="2" type="ORF">PYW07_015681</name>
</gene>
<dbReference type="Proteomes" id="UP001231518">
    <property type="component" value="Chromosome 7"/>
</dbReference>
<accession>A0AAD8DVH1</accession>
<evidence type="ECO:0000313" key="2">
    <source>
        <dbReference type="EMBL" id="KAJ8724723.1"/>
    </source>
</evidence>
<evidence type="ECO:0000313" key="3">
    <source>
        <dbReference type="Proteomes" id="UP001231518"/>
    </source>
</evidence>
<dbReference type="EMBL" id="JARGEI010000010">
    <property type="protein sequence ID" value="KAJ8724723.1"/>
    <property type="molecule type" value="Genomic_DNA"/>
</dbReference>
<dbReference type="AlphaFoldDB" id="A0AAD8DVH1"/>